<reference evidence="3 4" key="1">
    <citation type="journal article" date="2013" name="Biodegradation">
        <title>Occurrence of 4-tert-butylphenol (4-t-BP) biodegradation in an aquatic sample caused by the presence of Spirodela polyrrhiza and isolation of a 4-t-BP-utilizing bacterium.</title>
        <authorList>
            <person name="Ogata Y."/>
            <person name="Toyama T."/>
            <person name="Yu N."/>
            <person name="Wang X."/>
            <person name="Sei K."/>
            <person name="Ike M."/>
        </authorList>
    </citation>
    <scope>NUCLEOTIDE SEQUENCE [LARGE SCALE GENOMIC DNA]</scope>
    <source>
        <strain evidence="3 4">OMI</strain>
    </source>
</reference>
<dbReference type="Proteomes" id="UP000221538">
    <property type="component" value="Unassembled WGS sequence"/>
</dbReference>
<accession>A0A292Z7R2</accession>
<evidence type="ECO:0000256" key="1">
    <source>
        <dbReference type="SAM" id="MobiDB-lite"/>
    </source>
</evidence>
<dbReference type="EMBL" id="BEWI01000030">
    <property type="protein sequence ID" value="GAY19947.1"/>
    <property type="molecule type" value="Genomic_DNA"/>
</dbReference>
<evidence type="ECO:0000259" key="2">
    <source>
        <dbReference type="Pfam" id="PF10502"/>
    </source>
</evidence>
<dbReference type="InterPro" id="IPR019533">
    <property type="entry name" value="Peptidase_S26"/>
</dbReference>
<sequence>MIPWRYLLAGLVAGATLTTLAVPVSRYAVWNASASIPTGLYAIRGKASLHVGERVAIEPPTALRQILAARGYLPAGVPLIKRIAAVSGQRVCRFGHGVTIDGNFAGVARARDHLGRPLPAWFGCRTLRSGELFVMNPAAPDSFDGRYFGVLRITDVIGRATPIWTDEAGDGDHKWFADPLSASPTNPTPISPTEGD</sequence>
<dbReference type="RefSeq" id="WP_099185276.1">
    <property type="nucleotide sequence ID" value="NZ_BEWI01000030.1"/>
</dbReference>
<protein>
    <submittedName>
        <fullName evidence="3">Type IV secretory pathway, protease TraF</fullName>
    </submittedName>
</protein>
<gene>
    <name evidence="3" type="ORF">SFOMI_0469</name>
</gene>
<dbReference type="GO" id="GO:0004252">
    <property type="term" value="F:serine-type endopeptidase activity"/>
    <property type="evidence" value="ECO:0007669"/>
    <property type="project" value="InterPro"/>
</dbReference>
<organism evidence="3 4">
    <name type="scientific">Sphingobium fuliginis (strain ATCC 27551)</name>
    <dbReference type="NCBI Taxonomy" id="336203"/>
    <lineage>
        <taxon>Bacteria</taxon>
        <taxon>Pseudomonadati</taxon>
        <taxon>Pseudomonadota</taxon>
        <taxon>Alphaproteobacteria</taxon>
        <taxon>Sphingomonadales</taxon>
        <taxon>Sphingomonadaceae</taxon>
        <taxon>Sphingobium</taxon>
    </lineage>
</organism>
<keyword evidence="3" id="KW-0378">Hydrolase</keyword>
<dbReference type="SUPFAM" id="SSF51306">
    <property type="entry name" value="LexA/Signal peptidase"/>
    <property type="match status" value="1"/>
</dbReference>
<comment type="caution">
    <text evidence="3">The sequence shown here is derived from an EMBL/GenBank/DDBJ whole genome shotgun (WGS) entry which is preliminary data.</text>
</comment>
<keyword evidence="3" id="KW-0645">Protease</keyword>
<dbReference type="Pfam" id="PF10502">
    <property type="entry name" value="Peptidase_S26"/>
    <property type="match status" value="1"/>
</dbReference>
<feature type="region of interest" description="Disordered" evidence="1">
    <location>
        <begin position="175"/>
        <end position="196"/>
    </location>
</feature>
<proteinExistence type="predicted"/>
<dbReference type="InterPro" id="IPR036286">
    <property type="entry name" value="LexA/Signal_pep-like_sf"/>
</dbReference>
<dbReference type="Gene3D" id="2.10.109.10">
    <property type="entry name" value="Umud Fragment, subunit A"/>
    <property type="match status" value="1"/>
</dbReference>
<evidence type="ECO:0000313" key="3">
    <source>
        <dbReference type="EMBL" id="GAY19947.1"/>
    </source>
</evidence>
<dbReference type="AlphaFoldDB" id="A0A292Z7R2"/>
<dbReference type="GO" id="GO:0006465">
    <property type="term" value="P:signal peptide processing"/>
    <property type="evidence" value="ECO:0007669"/>
    <property type="project" value="InterPro"/>
</dbReference>
<feature type="domain" description="Peptidase S26" evidence="2">
    <location>
        <begin position="8"/>
        <end position="164"/>
    </location>
</feature>
<evidence type="ECO:0000313" key="4">
    <source>
        <dbReference type="Proteomes" id="UP000221538"/>
    </source>
</evidence>
<reference evidence="3 4" key="2">
    <citation type="journal article" date="2013" name="Environ. Sci. Technol.">
        <title>The 4-tert-butylphenol-utilizing bacterium Sphingobium fuliginis OMI can degrade bisphenols via phenolic ring hydroxylation and meta-cleavage pathway.</title>
        <authorList>
            <person name="Ogata Y."/>
            <person name="Goda S."/>
            <person name="Toyama T."/>
            <person name="Sei K."/>
            <person name="Ike M."/>
        </authorList>
    </citation>
    <scope>NUCLEOTIDE SEQUENCE [LARGE SCALE GENOMIC DNA]</scope>
    <source>
        <strain evidence="3 4">OMI</strain>
    </source>
</reference>
<name>A0A292Z7R2_SPHSA</name>